<organism evidence="9 10">
    <name type="scientific">Stackebrandtia endophytica</name>
    <dbReference type="NCBI Taxonomy" id="1496996"/>
    <lineage>
        <taxon>Bacteria</taxon>
        <taxon>Bacillati</taxon>
        <taxon>Actinomycetota</taxon>
        <taxon>Actinomycetes</taxon>
        <taxon>Glycomycetales</taxon>
        <taxon>Glycomycetaceae</taxon>
        <taxon>Stackebrandtia</taxon>
    </lineage>
</organism>
<dbReference type="EMBL" id="VFOW01000001">
    <property type="protein sequence ID" value="TQL74862.1"/>
    <property type="molecule type" value="Genomic_DNA"/>
</dbReference>
<comment type="caution">
    <text evidence="9">The sequence shown here is derived from an EMBL/GenBank/DDBJ whole genome shotgun (WGS) entry which is preliminary data.</text>
</comment>
<dbReference type="AlphaFoldDB" id="A0A543AQK1"/>
<feature type="domain" description="GGDEF" evidence="8">
    <location>
        <begin position="160"/>
        <end position="314"/>
    </location>
</feature>
<keyword evidence="3" id="KW-0805">Transcription regulation</keyword>
<proteinExistence type="predicted"/>
<feature type="domain" description="Response regulatory" evidence="7">
    <location>
        <begin position="11"/>
        <end position="127"/>
    </location>
</feature>
<dbReference type="InParanoid" id="A0A543AQK1"/>
<evidence type="ECO:0000313" key="10">
    <source>
        <dbReference type="Proteomes" id="UP000317043"/>
    </source>
</evidence>
<dbReference type="PANTHER" id="PTHR48111">
    <property type="entry name" value="REGULATOR OF RPOS"/>
    <property type="match status" value="1"/>
</dbReference>
<evidence type="ECO:0000256" key="1">
    <source>
        <dbReference type="ARBA" id="ARBA00022553"/>
    </source>
</evidence>
<dbReference type="CDD" id="cd01949">
    <property type="entry name" value="GGDEF"/>
    <property type="match status" value="1"/>
</dbReference>
<evidence type="ECO:0000256" key="6">
    <source>
        <dbReference type="PROSITE-ProRule" id="PRU00169"/>
    </source>
</evidence>
<keyword evidence="4" id="KW-0238">DNA-binding</keyword>
<keyword evidence="2" id="KW-0902">Two-component regulatory system</keyword>
<dbReference type="PROSITE" id="PS50887">
    <property type="entry name" value="GGDEF"/>
    <property type="match status" value="1"/>
</dbReference>
<dbReference type="Proteomes" id="UP000317043">
    <property type="component" value="Unassembled WGS sequence"/>
</dbReference>
<dbReference type="GO" id="GO:0000976">
    <property type="term" value="F:transcription cis-regulatory region binding"/>
    <property type="evidence" value="ECO:0007669"/>
    <property type="project" value="TreeGrafter"/>
</dbReference>
<keyword evidence="10" id="KW-1185">Reference proteome</keyword>
<reference evidence="9 10" key="1">
    <citation type="submission" date="2019-06" db="EMBL/GenBank/DDBJ databases">
        <title>Sequencing the genomes of 1000 actinobacteria strains.</title>
        <authorList>
            <person name="Klenk H.-P."/>
        </authorList>
    </citation>
    <scope>NUCLEOTIDE SEQUENCE [LARGE SCALE GENOMIC DNA]</scope>
    <source>
        <strain evidence="9 10">DSM 45928</strain>
    </source>
</reference>
<dbReference type="GO" id="GO:0005829">
    <property type="term" value="C:cytosol"/>
    <property type="evidence" value="ECO:0007669"/>
    <property type="project" value="TreeGrafter"/>
</dbReference>
<comment type="caution">
    <text evidence="6">Lacks conserved residue(s) required for the propagation of feature annotation.</text>
</comment>
<dbReference type="PANTHER" id="PTHR48111:SF1">
    <property type="entry name" value="TWO-COMPONENT RESPONSE REGULATOR ORR33"/>
    <property type="match status" value="1"/>
</dbReference>
<dbReference type="Gene3D" id="6.10.250.690">
    <property type="match status" value="1"/>
</dbReference>
<dbReference type="GO" id="GO:0032993">
    <property type="term" value="C:protein-DNA complex"/>
    <property type="evidence" value="ECO:0007669"/>
    <property type="project" value="TreeGrafter"/>
</dbReference>
<evidence type="ECO:0000256" key="5">
    <source>
        <dbReference type="ARBA" id="ARBA00023163"/>
    </source>
</evidence>
<evidence type="ECO:0000256" key="2">
    <source>
        <dbReference type="ARBA" id="ARBA00023012"/>
    </source>
</evidence>
<dbReference type="PROSITE" id="PS50110">
    <property type="entry name" value="RESPONSE_REGULATORY"/>
    <property type="match status" value="1"/>
</dbReference>
<dbReference type="SUPFAM" id="SSF52172">
    <property type="entry name" value="CheY-like"/>
    <property type="match status" value="1"/>
</dbReference>
<evidence type="ECO:0000256" key="3">
    <source>
        <dbReference type="ARBA" id="ARBA00023015"/>
    </source>
</evidence>
<keyword evidence="5" id="KW-0804">Transcription</keyword>
<protein>
    <submittedName>
        <fullName evidence="9">Diguanylate cyclase (GGDEF)-like protein</fullName>
    </submittedName>
</protein>
<dbReference type="InterPro" id="IPR000160">
    <property type="entry name" value="GGDEF_dom"/>
</dbReference>
<name>A0A543AQK1_9ACTN</name>
<accession>A0A543AQK1</accession>
<sequence length="346" mass="38054">MTGPPDTPAEHVLVVDPDSELTEYLAGQLRDNGFDTSIARDGYQALAQISRRRPDLVLMEVELPLIDGLELTRQLRGDPMTASLPVIMVTCRGLSADRIAGLTVGADDYVVKPFDAAEVVARVRSALRRHREIREVSPLTGLPGNARILAEIAEWVHSGEPFALCYVDINQFKSVNDAYGFVRGDEFIQSLAGSLHRAALAAGPPHAFIGHVGGDDFIIMCDPLLVAPITRHAIAEFETRASALCDPQDAERGYIESHDRQGRPIQAKLPTLSIGVALSQQRHFTDPREAVAVATEMKSVAKSHPGSHVAYDRRHDIRTADLSELNNLRYQSDEPHQAFWQHPRVA</sequence>
<dbReference type="Pfam" id="PF00990">
    <property type="entry name" value="GGDEF"/>
    <property type="match status" value="1"/>
</dbReference>
<dbReference type="GO" id="GO:0006355">
    <property type="term" value="P:regulation of DNA-templated transcription"/>
    <property type="evidence" value="ECO:0007669"/>
    <property type="project" value="TreeGrafter"/>
</dbReference>
<dbReference type="Pfam" id="PF00072">
    <property type="entry name" value="Response_reg"/>
    <property type="match status" value="1"/>
</dbReference>
<dbReference type="Gene3D" id="3.30.70.270">
    <property type="match status" value="1"/>
</dbReference>
<dbReference type="InterPro" id="IPR029787">
    <property type="entry name" value="Nucleotide_cyclase"/>
</dbReference>
<dbReference type="OrthoDB" id="3197131at2"/>
<gene>
    <name evidence="9" type="ORF">FB566_0351</name>
</gene>
<dbReference type="SUPFAM" id="SSF55073">
    <property type="entry name" value="Nucleotide cyclase"/>
    <property type="match status" value="1"/>
</dbReference>
<dbReference type="InterPro" id="IPR011006">
    <property type="entry name" value="CheY-like_superfamily"/>
</dbReference>
<dbReference type="Gene3D" id="3.40.50.2300">
    <property type="match status" value="1"/>
</dbReference>
<dbReference type="InterPro" id="IPR039420">
    <property type="entry name" value="WalR-like"/>
</dbReference>
<dbReference type="SMART" id="SM00267">
    <property type="entry name" value="GGDEF"/>
    <property type="match status" value="1"/>
</dbReference>
<evidence type="ECO:0000259" key="8">
    <source>
        <dbReference type="PROSITE" id="PS50887"/>
    </source>
</evidence>
<evidence type="ECO:0000313" key="9">
    <source>
        <dbReference type="EMBL" id="TQL74862.1"/>
    </source>
</evidence>
<dbReference type="InterPro" id="IPR043128">
    <property type="entry name" value="Rev_trsase/Diguanyl_cyclase"/>
</dbReference>
<dbReference type="GO" id="GO:0000156">
    <property type="term" value="F:phosphorelay response regulator activity"/>
    <property type="evidence" value="ECO:0007669"/>
    <property type="project" value="TreeGrafter"/>
</dbReference>
<dbReference type="SMART" id="SM00448">
    <property type="entry name" value="REC"/>
    <property type="match status" value="1"/>
</dbReference>
<keyword evidence="1" id="KW-0597">Phosphoprotein</keyword>
<evidence type="ECO:0000259" key="7">
    <source>
        <dbReference type="PROSITE" id="PS50110"/>
    </source>
</evidence>
<evidence type="ECO:0000256" key="4">
    <source>
        <dbReference type="ARBA" id="ARBA00023125"/>
    </source>
</evidence>
<dbReference type="InterPro" id="IPR001789">
    <property type="entry name" value="Sig_transdc_resp-reg_receiver"/>
</dbReference>